<dbReference type="Gene3D" id="2.60.120.460">
    <property type="entry name" value="YjbQ-like"/>
    <property type="match status" value="1"/>
</dbReference>
<dbReference type="PROSITE" id="PS01314">
    <property type="entry name" value="UPF0047"/>
    <property type="match status" value="1"/>
</dbReference>
<sequence length="609" mass="61589">MSRGCHVITRRLLEQLPELAELEVGLANFFVQHTSASLTINENASPDVPLDLADSLDRLAPEGTQQRYRHDDEGPDDMPAHVKSSLMGASLTLPVQHGRLALGTWQGIYLNEHRNYGGPRRLVITVQGQKRADGRNGASDGSDAFQDAAGSHGRKLLASLVGEELAADPGQFRRRLQQTFAYAHCFSVDNAVAGEYLTVDCPLAIKPTKNALDGSPGLGDFYLLFLKPNPNPSAPQPFTTVGYAELSGALMTGPIAVSTDGGKTAVARITDEGSILATGSLAVATTITAQGTVSAAGLEIKRGSDTVASLDTYGELNASSVVTNSLRTRIATVNAGGKLALSVVGQTKMSGTLFASGGISAVNATISSDLSVQGKTLLGELSASTLTATNATLTEGLAVQGASQLGKLSASTLTAGSASISGSLSVQGTAQLSAVSASTAAVIGSLTVTGRTQVEDLAAAAMTAASTSISGALSVAGKTQLKDLEAAAVTAASASISGPLSVAGTAQLSGLSASTAAISGSLGVQVGGDVTAVKGLRVLGNTALGTAGVTAAPLDVRGRFTAQGALLDNAVVKGEVQTRTLVASSNVAVRGDFWVTKGLVAGTCTCRNT</sequence>
<dbReference type="EMBL" id="LHPG02000015">
    <property type="protein sequence ID" value="PRW33922.1"/>
    <property type="molecule type" value="Genomic_DNA"/>
</dbReference>
<protein>
    <submittedName>
        <fullName evidence="3">Alanine racemase</fullName>
    </submittedName>
</protein>
<dbReference type="SUPFAM" id="SSF111038">
    <property type="entry name" value="YjbQ-like"/>
    <property type="match status" value="1"/>
</dbReference>
<dbReference type="InterPro" id="IPR001602">
    <property type="entry name" value="UPF0047_YjbQ-like"/>
</dbReference>
<dbReference type="OrthoDB" id="10255963at2759"/>
<dbReference type="STRING" id="3076.A0A2P6THZ9"/>
<comment type="similarity">
    <text evidence="1">Belongs to the UPF0047 family.</text>
</comment>
<reference evidence="3 4" key="1">
    <citation type="journal article" date="2018" name="Plant J.">
        <title>Genome sequences of Chlorella sorokiniana UTEX 1602 and Micractinium conductrix SAG 241.80: implications to maltose excretion by a green alga.</title>
        <authorList>
            <person name="Arriola M.B."/>
            <person name="Velmurugan N."/>
            <person name="Zhang Y."/>
            <person name="Plunkett M.H."/>
            <person name="Hondzo H."/>
            <person name="Barney B.M."/>
        </authorList>
    </citation>
    <scope>NUCLEOTIDE SEQUENCE [LARGE SCALE GENOMIC DNA]</scope>
    <source>
        <strain evidence="4">UTEX 1602</strain>
    </source>
</reference>
<dbReference type="PANTHER" id="PTHR30615">
    <property type="entry name" value="UNCHARACTERIZED PROTEIN YJBQ-RELATED"/>
    <property type="match status" value="1"/>
</dbReference>
<feature type="region of interest" description="Disordered" evidence="2">
    <location>
        <begin position="129"/>
        <end position="148"/>
    </location>
</feature>
<organism evidence="3 4">
    <name type="scientific">Chlorella sorokiniana</name>
    <name type="common">Freshwater green alga</name>
    <dbReference type="NCBI Taxonomy" id="3076"/>
    <lineage>
        <taxon>Eukaryota</taxon>
        <taxon>Viridiplantae</taxon>
        <taxon>Chlorophyta</taxon>
        <taxon>core chlorophytes</taxon>
        <taxon>Trebouxiophyceae</taxon>
        <taxon>Chlorellales</taxon>
        <taxon>Chlorellaceae</taxon>
        <taxon>Chlorella clade</taxon>
        <taxon>Chlorella</taxon>
    </lineage>
</organism>
<comment type="caution">
    <text evidence="3">The sequence shown here is derived from an EMBL/GenBank/DDBJ whole genome shotgun (WGS) entry which is preliminary data.</text>
</comment>
<evidence type="ECO:0000256" key="2">
    <source>
        <dbReference type="SAM" id="MobiDB-lite"/>
    </source>
</evidence>
<dbReference type="AlphaFoldDB" id="A0A2P6THZ9"/>
<dbReference type="Pfam" id="PF01894">
    <property type="entry name" value="YjbQ"/>
    <property type="match status" value="1"/>
</dbReference>
<accession>A0A2P6THZ9</accession>
<evidence type="ECO:0000313" key="4">
    <source>
        <dbReference type="Proteomes" id="UP000239899"/>
    </source>
</evidence>
<dbReference type="Proteomes" id="UP000239899">
    <property type="component" value="Unassembled WGS sequence"/>
</dbReference>
<keyword evidence="4" id="KW-1185">Reference proteome</keyword>
<evidence type="ECO:0000313" key="3">
    <source>
        <dbReference type="EMBL" id="PRW33922.1"/>
    </source>
</evidence>
<name>A0A2P6THZ9_CHLSO</name>
<dbReference type="PANTHER" id="PTHR30615:SF8">
    <property type="entry name" value="UPF0047 PROTEIN C4A8.02C"/>
    <property type="match status" value="1"/>
</dbReference>
<dbReference type="NCBIfam" id="TIGR00149">
    <property type="entry name" value="TIGR00149_YjbQ"/>
    <property type="match status" value="1"/>
</dbReference>
<dbReference type="InterPro" id="IPR035917">
    <property type="entry name" value="YjbQ-like_sf"/>
</dbReference>
<gene>
    <name evidence="3" type="ORF">C2E21_7196</name>
</gene>
<evidence type="ECO:0000256" key="1">
    <source>
        <dbReference type="ARBA" id="ARBA00005534"/>
    </source>
</evidence>
<proteinExistence type="inferred from homology"/>